<protein>
    <submittedName>
        <fullName evidence="1">Uncharacterized protein</fullName>
    </submittedName>
</protein>
<dbReference type="EMBL" id="CP002826">
    <property type="protein sequence ID" value="AEI05878.1"/>
    <property type="molecule type" value="Genomic_DNA"/>
</dbReference>
<name>F8BUC6_AFIC5</name>
<dbReference type="Proteomes" id="UP000007730">
    <property type="component" value="Chromosome"/>
</dbReference>
<evidence type="ECO:0000313" key="1">
    <source>
        <dbReference type="EMBL" id="AEI05878.1"/>
    </source>
</evidence>
<keyword evidence="2" id="KW-1185">Reference proteome</keyword>
<reference evidence="1 2" key="1">
    <citation type="journal article" date="2011" name="J. Bacteriol.">
        <title>Complete genome sequences of the chemolithoautotrophic Oligotropha carboxidovorans strains OM4 and OM5.</title>
        <authorList>
            <person name="Volland S."/>
            <person name="Rachinger M."/>
            <person name="Strittmatter A."/>
            <person name="Daniel R."/>
            <person name="Gottschalk G."/>
            <person name="Meyer O."/>
        </authorList>
    </citation>
    <scope>NUCLEOTIDE SEQUENCE [LARGE SCALE GENOMIC DNA]</scope>
    <source>
        <strain evidence="2">ATCC 49405 / DSM 1227 / KCTC 32145 / OM5</strain>
    </source>
</reference>
<dbReference type="KEGG" id="ocg:OCA5_c11600"/>
<sequence>MSSSDQWWWYLFSGYLHPWPSQKVHFRPPMFEGTVCQTLSDAQTFARCMSLARHLFGQPALECDADRKFNIRRGDGLMRALEAQACDEFGELYAR</sequence>
<accession>F8BUC6</accession>
<evidence type="ECO:0000313" key="2">
    <source>
        <dbReference type="Proteomes" id="UP000007730"/>
    </source>
</evidence>
<organism evidence="1 2">
    <name type="scientific">Afipia carboxidovorans (strain ATCC 49405 / DSM 1227 / KCTC 32145 / OM5)</name>
    <name type="common">Oligotropha carboxidovorans</name>
    <dbReference type="NCBI Taxonomy" id="504832"/>
    <lineage>
        <taxon>Bacteria</taxon>
        <taxon>Pseudomonadati</taxon>
        <taxon>Pseudomonadota</taxon>
        <taxon>Alphaproteobacteria</taxon>
        <taxon>Hyphomicrobiales</taxon>
        <taxon>Nitrobacteraceae</taxon>
        <taxon>Afipia</taxon>
    </lineage>
</organism>
<proteinExistence type="predicted"/>
<dbReference type="HOGENOM" id="CLU_2370086_0_0_5"/>
<dbReference type="AlphaFoldDB" id="F8BUC6"/>
<gene>
    <name evidence="1" type="ordered locus">OCA5_c11600</name>
</gene>